<name>A0A9P0VC09_9CAUD</name>
<evidence type="ECO:0000313" key="1">
    <source>
        <dbReference type="EMBL" id="CAH6421977.1"/>
    </source>
</evidence>
<evidence type="ECO:0000313" key="3">
    <source>
        <dbReference type="Proteomes" id="UP001154314"/>
    </source>
</evidence>
<dbReference type="Proteomes" id="UP001154314">
    <property type="component" value="Chromosome"/>
</dbReference>
<protein>
    <submittedName>
        <fullName evidence="1">Uncharacterized protein</fullName>
    </submittedName>
</protein>
<evidence type="ECO:0000313" key="2">
    <source>
        <dbReference type="EMBL" id="CAI9888941.1"/>
    </source>
</evidence>
<dbReference type="EMBL" id="OW991346">
    <property type="protein sequence ID" value="CAI9888941.1"/>
    <property type="molecule type" value="Genomic_DNA"/>
</dbReference>
<keyword evidence="3" id="KW-1185">Reference proteome</keyword>
<organism evidence="1 3">
    <name type="scientific">Escherichia phage vB_Eco_Bam</name>
    <dbReference type="NCBI Taxonomy" id="2898833"/>
    <lineage>
        <taxon>Viruses</taxon>
        <taxon>Duplodnaviria</taxon>
        <taxon>Heunggongvirae</taxon>
        <taxon>Uroviricota</taxon>
        <taxon>Caudoviricetes</taxon>
        <taxon>Autographivirales</taxon>
        <taxon>Autotranscriptaviridae</taxon>
        <taxon>Studiervirinae</taxon>
        <taxon>Bamvirus</taxon>
        <taxon>Bamvirus bam</taxon>
    </lineage>
</organism>
<sequence>MSTSMSFDRAVHIACKTLMSAGSFTQDERAAAYDTLVSVNVQFKQMFENMFPQIAKAEPKVNDTLSKFEEILNEPELEMVSNIVELRGATKAMNDNGFFDGMKFEVVTSRGTPYSNNKYRVSLCRHLRTGKLAWLTSDKLESIEMTKEKYDSLVEKRMAKSYKYDF</sequence>
<reference evidence="1" key="1">
    <citation type="submission" date="2023-04" db="EMBL/GenBank/DDBJ databases">
        <authorList>
            <person name="Kelly A."/>
        </authorList>
    </citation>
    <scope>NUCLEOTIDE SEQUENCE</scope>
</reference>
<gene>
    <name evidence="2" type="ORF">BAMTRB_018</name>
    <name evidence="1" type="ORF">BAMTRB_043</name>
</gene>
<proteinExistence type="predicted"/>
<dbReference type="EMBL" id="OW991346">
    <property type="protein sequence ID" value="CAH6421977.1"/>
    <property type="molecule type" value="Genomic_DNA"/>
</dbReference>
<accession>A0A9P0VC09</accession>